<comment type="catalytic activity">
    <reaction evidence="9">
        <text>dopamine + acetyl-CoA = N-acetyldopamine + CoA + H(+)</text>
        <dbReference type="Rhea" id="RHEA:51388"/>
        <dbReference type="ChEBI" id="CHEBI:15378"/>
        <dbReference type="ChEBI" id="CHEBI:57287"/>
        <dbReference type="ChEBI" id="CHEBI:57288"/>
        <dbReference type="ChEBI" id="CHEBI:59905"/>
        <dbReference type="ChEBI" id="CHEBI:125678"/>
    </reaction>
    <physiologicalReaction direction="left-to-right" evidence="9">
        <dbReference type="Rhea" id="RHEA:51389"/>
    </physiologicalReaction>
</comment>
<dbReference type="FunFam" id="3.40.630.30:FF:000046">
    <property type="entry name" value="Dopamine N-acetyltransferase"/>
    <property type="match status" value="1"/>
</dbReference>
<evidence type="ECO:0000256" key="10">
    <source>
        <dbReference type="ARBA" id="ARBA00051823"/>
    </source>
</evidence>
<organism evidence="15 16">
    <name type="scientific">Hermetia illucens</name>
    <name type="common">Black soldier fly</name>
    <dbReference type="NCBI Taxonomy" id="343691"/>
    <lineage>
        <taxon>Eukaryota</taxon>
        <taxon>Metazoa</taxon>
        <taxon>Ecdysozoa</taxon>
        <taxon>Arthropoda</taxon>
        <taxon>Hexapoda</taxon>
        <taxon>Insecta</taxon>
        <taxon>Pterygota</taxon>
        <taxon>Neoptera</taxon>
        <taxon>Endopterygota</taxon>
        <taxon>Diptera</taxon>
        <taxon>Brachycera</taxon>
        <taxon>Stratiomyomorpha</taxon>
        <taxon>Stratiomyidae</taxon>
        <taxon>Hermetiinae</taxon>
        <taxon>Hermetia</taxon>
    </lineage>
</organism>
<gene>
    <name evidence="15" type="ORF">HERILL_LOCUS10093</name>
</gene>
<comment type="catalytic activity">
    <reaction evidence="10">
        <text>serotonin + (9Z)-octadecenoyl-CoA = N-(9Z-octadecenoyl)-serotonin + CoA + H(+)</text>
        <dbReference type="Rhea" id="RHEA:51392"/>
        <dbReference type="ChEBI" id="CHEBI:15378"/>
        <dbReference type="ChEBI" id="CHEBI:57287"/>
        <dbReference type="ChEBI" id="CHEBI:57387"/>
        <dbReference type="ChEBI" id="CHEBI:134064"/>
        <dbReference type="ChEBI" id="CHEBI:350546"/>
    </reaction>
    <physiologicalReaction direction="left-to-right" evidence="10">
        <dbReference type="Rhea" id="RHEA:51393"/>
    </physiologicalReaction>
</comment>
<name>A0A7R8UUM8_HERIL</name>
<evidence type="ECO:0000256" key="6">
    <source>
        <dbReference type="ARBA" id="ARBA00050189"/>
    </source>
</evidence>
<evidence type="ECO:0000313" key="15">
    <source>
        <dbReference type="EMBL" id="CAD7087382.1"/>
    </source>
</evidence>
<dbReference type="SUPFAM" id="SSF55729">
    <property type="entry name" value="Acyl-CoA N-acyltransferases (Nat)"/>
    <property type="match status" value="1"/>
</dbReference>
<comment type="catalytic activity">
    <reaction evidence="12">
        <text>dopamine + hexadecanoyl-CoA = N-hexadecanoyl-dopamine + CoA + H(+)</text>
        <dbReference type="Rhea" id="RHEA:51376"/>
        <dbReference type="ChEBI" id="CHEBI:15378"/>
        <dbReference type="ChEBI" id="CHEBI:57287"/>
        <dbReference type="ChEBI" id="CHEBI:57379"/>
        <dbReference type="ChEBI" id="CHEBI:59905"/>
        <dbReference type="ChEBI" id="CHEBI:134058"/>
    </reaction>
    <physiologicalReaction direction="left-to-right" evidence="12">
        <dbReference type="Rhea" id="RHEA:51377"/>
    </physiologicalReaction>
</comment>
<evidence type="ECO:0000256" key="4">
    <source>
        <dbReference type="ARBA" id="ARBA00038182"/>
    </source>
</evidence>
<dbReference type="PANTHER" id="PTHR20905">
    <property type="entry name" value="N-ACETYLTRANSFERASE-RELATED"/>
    <property type="match status" value="1"/>
</dbReference>
<keyword evidence="1" id="KW-0808">Transferase</keyword>
<evidence type="ECO:0000256" key="13">
    <source>
        <dbReference type="ARBA" id="ARBA00052491"/>
    </source>
</evidence>
<reference evidence="15 16" key="1">
    <citation type="submission" date="2020-11" db="EMBL/GenBank/DDBJ databases">
        <authorList>
            <person name="Wallbank WR R."/>
            <person name="Pardo Diaz C."/>
            <person name="Kozak K."/>
            <person name="Martin S."/>
            <person name="Jiggins C."/>
            <person name="Moest M."/>
            <person name="Warren A I."/>
            <person name="Generalovic N T."/>
            <person name="Byers J.R.P. K."/>
            <person name="Montejo-Kovacevich G."/>
            <person name="Yen C E."/>
        </authorList>
    </citation>
    <scope>NUCLEOTIDE SEQUENCE [LARGE SCALE GENOMIC DNA]</scope>
</reference>
<accession>A0A7R8UUM8</accession>
<dbReference type="Proteomes" id="UP000594454">
    <property type="component" value="Chromosome 4"/>
</dbReference>
<dbReference type="InParanoid" id="A0A7R8UUM8"/>
<dbReference type="OrthoDB" id="8113373at2759"/>
<comment type="catalytic activity">
    <reaction evidence="7">
        <text>serotonin + octadecanoyl-CoA = N-octadecanoyl-serotonin + CoA + H(+)</text>
        <dbReference type="Rhea" id="RHEA:51400"/>
        <dbReference type="ChEBI" id="CHEBI:15378"/>
        <dbReference type="ChEBI" id="CHEBI:57287"/>
        <dbReference type="ChEBI" id="CHEBI:57394"/>
        <dbReference type="ChEBI" id="CHEBI:134065"/>
        <dbReference type="ChEBI" id="CHEBI:350546"/>
    </reaction>
    <physiologicalReaction direction="left-to-right" evidence="7">
        <dbReference type="Rhea" id="RHEA:51401"/>
    </physiologicalReaction>
</comment>
<evidence type="ECO:0000256" key="12">
    <source>
        <dbReference type="ARBA" id="ARBA00052335"/>
    </source>
</evidence>
<evidence type="ECO:0000313" key="16">
    <source>
        <dbReference type="Proteomes" id="UP000594454"/>
    </source>
</evidence>
<evidence type="ECO:0000256" key="1">
    <source>
        <dbReference type="ARBA" id="ARBA00022679"/>
    </source>
</evidence>
<comment type="catalytic activity">
    <reaction evidence="13">
        <text>serotonin + acetyl-CoA = N-acetylserotonin + CoA + H(+)</text>
        <dbReference type="Rhea" id="RHEA:25217"/>
        <dbReference type="ChEBI" id="CHEBI:15378"/>
        <dbReference type="ChEBI" id="CHEBI:17697"/>
        <dbReference type="ChEBI" id="CHEBI:57287"/>
        <dbReference type="ChEBI" id="CHEBI:57288"/>
        <dbReference type="ChEBI" id="CHEBI:350546"/>
        <dbReference type="EC" id="2.3.1.87"/>
    </reaction>
    <physiologicalReaction direction="left-to-right" evidence="13">
        <dbReference type="Rhea" id="RHEA:25218"/>
    </physiologicalReaction>
</comment>
<dbReference type="CDD" id="cd04301">
    <property type="entry name" value="NAT_SF"/>
    <property type="match status" value="1"/>
</dbReference>
<evidence type="ECO:0000256" key="11">
    <source>
        <dbReference type="ARBA" id="ARBA00052178"/>
    </source>
</evidence>
<dbReference type="EMBL" id="LR899012">
    <property type="protein sequence ID" value="CAD7087382.1"/>
    <property type="molecule type" value="Genomic_DNA"/>
</dbReference>
<dbReference type="InterPro" id="IPR016181">
    <property type="entry name" value="Acyl_CoA_acyltransferase"/>
</dbReference>
<comment type="catalytic activity">
    <reaction evidence="6">
        <text>dopamine + (9Z)-octadecenoyl-CoA = N-(9Z-octadecanoyl)-dopamine + CoA + H(+)</text>
        <dbReference type="Rhea" id="RHEA:51380"/>
        <dbReference type="ChEBI" id="CHEBI:15378"/>
        <dbReference type="ChEBI" id="CHEBI:31883"/>
        <dbReference type="ChEBI" id="CHEBI:57287"/>
        <dbReference type="ChEBI" id="CHEBI:57387"/>
        <dbReference type="ChEBI" id="CHEBI:59905"/>
    </reaction>
    <physiologicalReaction direction="left-to-right" evidence="6">
        <dbReference type="Rhea" id="RHEA:51381"/>
    </physiologicalReaction>
</comment>
<dbReference type="GO" id="GO:0004059">
    <property type="term" value="F:aralkylamine N-acetyltransferase activity"/>
    <property type="evidence" value="ECO:0007669"/>
    <property type="project" value="UniProtKB-EC"/>
</dbReference>
<comment type="pathway">
    <text evidence="3">Aromatic compound metabolism; melatonin biosynthesis; melatonin from serotonin: step 1/2.</text>
</comment>
<dbReference type="PROSITE" id="PS51186">
    <property type="entry name" value="GNAT"/>
    <property type="match status" value="1"/>
</dbReference>
<dbReference type="EC" id="2.3.1.87" evidence="5"/>
<dbReference type="AlphaFoldDB" id="A0A7R8UUM8"/>
<keyword evidence="2" id="KW-0012">Acyltransferase</keyword>
<comment type="catalytic activity">
    <reaction evidence="8">
        <text>serotonin + (5Z,8Z,11Z,14Z)-eicosatetraenoyl-CoA = N-[(5Z,8Z,11Z,14Z)-eicosatetraenoyl]-serotonin + CoA + H(+)</text>
        <dbReference type="Rhea" id="RHEA:51396"/>
        <dbReference type="ChEBI" id="CHEBI:15378"/>
        <dbReference type="ChEBI" id="CHEBI:57287"/>
        <dbReference type="ChEBI" id="CHEBI:57368"/>
        <dbReference type="ChEBI" id="CHEBI:132255"/>
        <dbReference type="ChEBI" id="CHEBI:350546"/>
    </reaction>
    <physiologicalReaction direction="left-to-right" evidence="8">
        <dbReference type="Rhea" id="RHEA:51397"/>
    </physiologicalReaction>
</comment>
<dbReference type="Pfam" id="PF00583">
    <property type="entry name" value="Acetyltransf_1"/>
    <property type="match status" value="1"/>
</dbReference>
<proteinExistence type="inferred from homology"/>
<protein>
    <recommendedName>
        <fullName evidence="5">aralkylamine N-acetyltransferase</fullName>
        <ecNumber evidence="5">2.3.1.87</ecNumber>
    </recommendedName>
</protein>
<dbReference type="InterPro" id="IPR000182">
    <property type="entry name" value="GNAT_dom"/>
</dbReference>
<evidence type="ECO:0000256" key="7">
    <source>
        <dbReference type="ARBA" id="ARBA00050849"/>
    </source>
</evidence>
<dbReference type="Gene3D" id="3.40.630.30">
    <property type="match status" value="1"/>
</dbReference>
<evidence type="ECO:0000256" key="3">
    <source>
        <dbReference type="ARBA" id="ARBA00037926"/>
    </source>
</evidence>
<keyword evidence="16" id="KW-1185">Reference proteome</keyword>
<evidence type="ECO:0000256" key="5">
    <source>
        <dbReference type="ARBA" id="ARBA00039114"/>
    </source>
</evidence>
<evidence type="ECO:0000256" key="8">
    <source>
        <dbReference type="ARBA" id="ARBA00051284"/>
    </source>
</evidence>
<feature type="domain" description="N-acetyltransferase" evidence="14">
    <location>
        <begin position="6"/>
        <end position="200"/>
    </location>
</feature>
<sequence>MSDSGVQIRLAQDEDQEAINTSYLQQFLRDEPTNIYLKDYNPAGIQVSDHAPNFGLTLIAEVVDSENRKKMVGFLICKICERTAVTEFNTWIHEDNRAGYEISRLLKLVDSRFDVFQMYDVQTAIDMLVLCTVPEYRGRSIGFRLCGRAIDLARERGCEVIFMDCSSSYSAAIARKLGMQCVGEISYEDYQKELGEKLFDVDAVHTHIRRFVKVLNK</sequence>
<comment type="catalytic activity">
    <reaction evidence="11">
        <text>serotonin + hexadecanoyl-CoA = N-hexadecanoyl-serotonin + CoA + H(+)</text>
        <dbReference type="Rhea" id="RHEA:51384"/>
        <dbReference type="ChEBI" id="CHEBI:15378"/>
        <dbReference type="ChEBI" id="CHEBI:57287"/>
        <dbReference type="ChEBI" id="CHEBI:57379"/>
        <dbReference type="ChEBI" id="CHEBI:134059"/>
        <dbReference type="ChEBI" id="CHEBI:350546"/>
    </reaction>
    <physiologicalReaction direction="left-to-right" evidence="11">
        <dbReference type="Rhea" id="RHEA:51385"/>
    </physiologicalReaction>
</comment>
<comment type="similarity">
    <text evidence="4">Belongs to the acetyltransferase family. AANAT subfamily.</text>
</comment>
<evidence type="ECO:0000259" key="14">
    <source>
        <dbReference type="PROSITE" id="PS51186"/>
    </source>
</evidence>
<dbReference type="PANTHER" id="PTHR20905:SF1">
    <property type="entry name" value="AT07410P-RELATED"/>
    <property type="match status" value="1"/>
</dbReference>
<evidence type="ECO:0000256" key="9">
    <source>
        <dbReference type="ARBA" id="ARBA00051711"/>
    </source>
</evidence>
<evidence type="ECO:0000256" key="2">
    <source>
        <dbReference type="ARBA" id="ARBA00023315"/>
    </source>
</evidence>